<reference evidence="1" key="1">
    <citation type="submission" date="2020-10" db="EMBL/GenBank/DDBJ databases">
        <authorList>
            <person name="Gilroy R."/>
        </authorList>
    </citation>
    <scope>NUCLEOTIDE SEQUENCE</scope>
    <source>
        <strain evidence="1">CHK33-4379</strain>
    </source>
</reference>
<dbReference type="InterPro" id="IPR036412">
    <property type="entry name" value="HAD-like_sf"/>
</dbReference>
<dbReference type="SFLD" id="SFLDS00003">
    <property type="entry name" value="Haloacid_Dehalogenase"/>
    <property type="match status" value="1"/>
</dbReference>
<dbReference type="InterPro" id="IPR023198">
    <property type="entry name" value="PGP-like_dom2"/>
</dbReference>
<dbReference type="Pfam" id="PF13419">
    <property type="entry name" value="HAD_2"/>
    <property type="match status" value="1"/>
</dbReference>
<dbReference type="SUPFAM" id="SSF56784">
    <property type="entry name" value="HAD-like"/>
    <property type="match status" value="1"/>
</dbReference>
<dbReference type="AlphaFoldDB" id="A0A9D1GTF8"/>
<dbReference type="EMBL" id="DVLL01000007">
    <property type="protein sequence ID" value="HIT58428.1"/>
    <property type="molecule type" value="Genomic_DNA"/>
</dbReference>
<dbReference type="InterPro" id="IPR023214">
    <property type="entry name" value="HAD_sf"/>
</dbReference>
<sequence length="221" mass="24989">MRLDFDGLTIDADCAIFDLDGTLIDSVGVWRDIDEEFMAKRKLPIPDDFYSKVAAMNFSEAADYVIRECGVTDPKEAVIDEWYRMVKKEYSENIPMIPGAKDFLKRLKSGRVRLALATASDPKLYIPCLERHGCLSLFETIVTVNDVKRGKGFPDIYLLAAERLGMNPGRCIVFEDILAGCRGAKSADMYCVGVLERHSQEAWEDIKKICDATLENYLRLI</sequence>
<organism evidence="1 2">
    <name type="scientific">Candidatus Faeciplasma pullistercoris</name>
    <dbReference type="NCBI Taxonomy" id="2840800"/>
    <lineage>
        <taxon>Bacteria</taxon>
        <taxon>Bacillati</taxon>
        <taxon>Bacillota</taxon>
        <taxon>Clostridia</taxon>
        <taxon>Eubacteriales</taxon>
        <taxon>Oscillospiraceae</taxon>
        <taxon>Oscillospiraceae incertae sedis</taxon>
        <taxon>Candidatus Faeciplasma</taxon>
    </lineage>
</organism>
<reference evidence="1" key="2">
    <citation type="journal article" date="2021" name="PeerJ">
        <title>Extensive microbial diversity within the chicken gut microbiome revealed by metagenomics and culture.</title>
        <authorList>
            <person name="Gilroy R."/>
            <person name="Ravi A."/>
            <person name="Getino M."/>
            <person name="Pursley I."/>
            <person name="Horton D.L."/>
            <person name="Alikhan N.F."/>
            <person name="Baker D."/>
            <person name="Gharbi K."/>
            <person name="Hall N."/>
            <person name="Watson M."/>
            <person name="Adriaenssens E.M."/>
            <person name="Foster-Nyarko E."/>
            <person name="Jarju S."/>
            <person name="Secka A."/>
            <person name="Antonio M."/>
            <person name="Oren A."/>
            <person name="Chaudhuri R.R."/>
            <person name="La Ragione R."/>
            <person name="Hildebrand F."/>
            <person name="Pallen M.J."/>
        </authorList>
    </citation>
    <scope>NUCLEOTIDE SEQUENCE</scope>
    <source>
        <strain evidence="1">CHK33-4379</strain>
    </source>
</reference>
<dbReference type="PANTHER" id="PTHR18901:SF38">
    <property type="entry name" value="PSEUDOURIDINE-5'-PHOSPHATASE"/>
    <property type="match status" value="1"/>
</dbReference>
<dbReference type="PRINTS" id="PR00413">
    <property type="entry name" value="HADHALOGNASE"/>
</dbReference>
<dbReference type="Gene3D" id="3.40.50.1000">
    <property type="entry name" value="HAD superfamily/HAD-like"/>
    <property type="match status" value="1"/>
</dbReference>
<protein>
    <submittedName>
        <fullName evidence="1">HAD family phosphatase</fullName>
    </submittedName>
</protein>
<dbReference type="CDD" id="cd07505">
    <property type="entry name" value="HAD_BPGM-like"/>
    <property type="match status" value="1"/>
</dbReference>
<dbReference type="InterPro" id="IPR006439">
    <property type="entry name" value="HAD-SF_hydro_IA"/>
</dbReference>
<dbReference type="Proteomes" id="UP000824136">
    <property type="component" value="Unassembled WGS sequence"/>
</dbReference>
<accession>A0A9D1GTF8</accession>
<dbReference type="InterPro" id="IPR041492">
    <property type="entry name" value="HAD_2"/>
</dbReference>
<dbReference type="PANTHER" id="PTHR18901">
    <property type="entry name" value="2-DEOXYGLUCOSE-6-PHOSPHATE PHOSPHATASE 2"/>
    <property type="match status" value="1"/>
</dbReference>
<dbReference type="SFLD" id="SFLDG01129">
    <property type="entry name" value="C1.5:_HAD__Beta-PGM__Phosphata"/>
    <property type="match status" value="1"/>
</dbReference>
<gene>
    <name evidence="1" type="ORF">IAC39_01705</name>
</gene>
<name>A0A9D1GTF8_9FIRM</name>
<proteinExistence type="predicted"/>
<dbReference type="Gene3D" id="1.10.150.240">
    <property type="entry name" value="Putative phosphatase, domain 2"/>
    <property type="match status" value="1"/>
</dbReference>
<dbReference type="GO" id="GO:0016791">
    <property type="term" value="F:phosphatase activity"/>
    <property type="evidence" value="ECO:0007669"/>
    <property type="project" value="TreeGrafter"/>
</dbReference>
<evidence type="ECO:0000313" key="2">
    <source>
        <dbReference type="Proteomes" id="UP000824136"/>
    </source>
</evidence>
<dbReference type="NCBIfam" id="TIGR01509">
    <property type="entry name" value="HAD-SF-IA-v3"/>
    <property type="match status" value="1"/>
</dbReference>
<evidence type="ECO:0000313" key="1">
    <source>
        <dbReference type="EMBL" id="HIT58428.1"/>
    </source>
</evidence>
<comment type="caution">
    <text evidence="1">The sequence shown here is derived from an EMBL/GenBank/DDBJ whole genome shotgun (WGS) entry which is preliminary data.</text>
</comment>